<feature type="repeat" description="ANK" evidence="3">
    <location>
        <begin position="827"/>
        <end position="859"/>
    </location>
</feature>
<dbReference type="OrthoDB" id="5650096at2"/>
<dbReference type="RefSeq" id="WP_058531825.1">
    <property type="nucleotide sequence ID" value="NZ_CAAAIN010000005.1"/>
</dbReference>
<accession>A0A0W0XQV7</accession>
<dbReference type="SUPFAM" id="SSF48403">
    <property type="entry name" value="Ankyrin repeat"/>
    <property type="match status" value="3"/>
</dbReference>
<evidence type="ECO:0000256" key="2">
    <source>
        <dbReference type="ARBA" id="ARBA00023043"/>
    </source>
</evidence>
<organism evidence="5 6">
    <name type="scientific">Legionella rubrilucens</name>
    <dbReference type="NCBI Taxonomy" id="458"/>
    <lineage>
        <taxon>Bacteria</taxon>
        <taxon>Pseudomonadati</taxon>
        <taxon>Pseudomonadota</taxon>
        <taxon>Gammaproteobacteria</taxon>
        <taxon>Legionellales</taxon>
        <taxon>Legionellaceae</taxon>
        <taxon>Legionella</taxon>
    </lineage>
</organism>
<keyword evidence="2 3" id="KW-0040">ANK repeat</keyword>
<dbReference type="Pfam" id="PF00023">
    <property type="entry name" value="Ank"/>
    <property type="match status" value="1"/>
</dbReference>
<dbReference type="PANTHER" id="PTHR24198">
    <property type="entry name" value="ANKYRIN REPEAT AND PROTEIN KINASE DOMAIN-CONTAINING PROTEIN"/>
    <property type="match status" value="1"/>
</dbReference>
<evidence type="ECO:0000256" key="3">
    <source>
        <dbReference type="PROSITE-ProRule" id="PRU00023"/>
    </source>
</evidence>
<evidence type="ECO:0000313" key="5">
    <source>
        <dbReference type="EMBL" id="KTD46822.1"/>
    </source>
</evidence>
<dbReference type="PROSITE" id="PS50088">
    <property type="entry name" value="ANK_REPEAT"/>
    <property type="match status" value="4"/>
</dbReference>
<evidence type="ECO:0000256" key="4">
    <source>
        <dbReference type="SAM" id="MobiDB-lite"/>
    </source>
</evidence>
<dbReference type="PATRIC" id="fig|458.5.peg.1819"/>
<protein>
    <submittedName>
        <fullName evidence="5">Ankyrin repeat protein</fullName>
    </submittedName>
</protein>
<keyword evidence="6" id="KW-1185">Reference proteome</keyword>
<dbReference type="AlphaFoldDB" id="A0A0W0XQV7"/>
<dbReference type="PROSITE" id="PS50297">
    <property type="entry name" value="ANK_REP_REGION"/>
    <property type="match status" value="1"/>
</dbReference>
<dbReference type="SMART" id="SM00248">
    <property type="entry name" value="ANK"/>
    <property type="match status" value="10"/>
</dbReference>
<comment type="caution">
    <text evidence="5">The sequence shown here is derived from an EMBL/GenBank/DDBJ whole genome shotgun (WGS) entry which is preliminary data.</text>
</comment>
<name>A0A0W0XQV7_9GAMM</name>
<evidence type="ECO:0000256" key="1">
    <source>
        <dbReference type="ARBA" id="ARBA00022737"/>
    </source>
</evidence>
<reference evidence="5 6" key="1">
    <citation type="submission" date="2015-11" db="EMBL/GenBank/DDBJ databases">
        <title>Genomic analysis of 38 Legionella species identifies large and diverse effector repertoires.</title>
        <authorList>
            <person name="Burstein D."/>
            <person name="Amaro F."/>
            <person name="Zusman T."/>
            <person name="Lifshitz Z."/>
            <person name="Cohen O."/>
            <person name="Gilbert J.A."/>
            <person name="Pupko T."/>
            <person name="Shuman H.A."/>
            <person name="Segal G."/>
        </authorList>
    </citation>
    <scope>NUCLEOTIDE SEQUENCE [LARGE SCALE GENOMIC DNA]</scope>
    <source>
        <strain evidence="5 6">WA-270A-C2</strain>
    </source>
</reference>
<dbReference type="EMBL" id="LNYT01000020">
    <property type="protein sequence ID" value="KTD46822.1"/>
    <property type="molecule type" value="Genomic_DNA"/>
</dbReference>
<dbReference type="InterPro" id="IPR002110">
    <property type="entry name" value="Ankyrin_rpt"/>
</dbReference>
<dbReference type="PANTHER" id="PTHR24198:SF165">
    <property type="entry name" value="ANKYRIN REPEAT-CONTAINING PROTEIN-RELATED"/>
    <property type="match status" value="1"/>
</dbReference>
<feature type="repeat" description="ANK" evidence="3">
    <location>
        <begin position="51"/>
        <end position="83"/>
    </location>
</feature>
<dbReference type="STRING" id="458.Lrub_1744"/>
<dbReference type="Gene3D" id="1.25.40.20">
    <property type="entry name" value="Ankyrin repeat-containing domain"/>
    <property type="match status" value="4"/>
</dbReference>
<feature type="repeat" description="ANK" evidence="3">
    <location>
        <begin position="969"/>
        <end position="1005"/>
    </location>
</feature>
<evidence type="ECO:0000313" key="6">
    <source>
        <dbReference type="Proteomes" id="UP000054608"/>
    </source>
</evidence>
<feature type="repeat" description="ANK" evidence="3">
    <location>
        <begin position="224"/>
        <end position="256"/>
    </location>
</feature>
<proteinExistence type="predicted"/>
<keyword evidence="1" id="KW-0677">Repeat</keyword>
<dbReference type="Proteomes" id="UP000054608">
    <property type="component" value="Unassembled WGS sequence"/>
</dbReference>
<dbReference type="Pfam" id="PF13637">
    <property type="entry name" value="Ank_4"/>
    <property type="match status" value="1"/>
</dbReference>
<feature type="region of interest" description="Disordered" evidence="4">
    <location>
        <begin position="1017"/>
        <end position="1038"/>
    </location>
</feature>
<gene>
    <name evidence="5" type="ORF">Lrub_1744</name>
</gene>
<sequence>MPINPSQTHTRDLQRFNQLKALILKRRAFEAAHPYPPYSLYKTDFNFTDVHGNSLLHYAAALGDLDKIRECLKNNIDIDIKNNLSQQAIHLALENGQLAAAQKLFMENADCSDVHLSQCRRNPEQTAWFKEVIAQWLKAAFPSARNYRTPRCSGQFFKQKDEIHPASLTRAAETGDTSFLKSAIRQHALPPEIVNPLLAVAAANDQLDTVKYLLEEAGAISAPGGTTALIEAVKNRHGRVIDYLLSQNVAINQQDGLKNTALSYAIIHHDKGTTERLLTLGATCLHNDLIGNSLLHLAVKSGCPFVSDLLGLPGFSALRHHRNMYGFTPFDLALQHQRDEWLPLLAEGQDLTSIKQNAAYGHLPVPIHQAAVLDNMLYRLKLNYRDTRYFDRDGHCHGFSFLHSLYAERGDYYFATLALMSRWNGSEDDLFKPFHPTLPQAAWYKNLDELFEQWTNDLFWFQHTGLRTIDSLRQTDRQKQFDLIKGVSQENSQYHLLYVEPEHNRDEQGKPFNYVRGEAELLEILSYMTRMPAGIHIEFMGERHTTSAYNEKALSLAYYDSNFTFKLQGSTHAPAVSRQLRDWFEGAGAQANYLITVFCFQKDINELKLSTFVVFDEKEFPKSRADAIRFQQQSANQFTPLHIAVMTRSLPAIRRLLNDGFCDIHARDRSGRSAIKMALDSHFYDALGLFLASPDIALHELSGFIRQAYRNNENDILQAALAHPNARQLIGLLLEAIQKDDLPFIQRLLSQAKIDVNTIVSDTLPLIDALQTGSEAIILTLLDHGASLFITCGYAKTPLKVAFLSHSRCMDVVIARLNGILHRLDATGMAAIHHASEQANALALRKLISAGADVRQVTAGGKTVFELLADSPWGIQEQRECYRLLISQYQFDLSQASDRQILQQLLVKLALSYDERLYQLLLRQCRPELIDNLHIHGQPFLHYLISNRCLAPLASLLEHGARVDPLSRDSNTPLMALIQDNTLPHRHEVIEMFIDYGADVTLKNHQGKTAITLMQESSDKQIRQMAPDALSESPLRMG</sequence>
<dbReference type="InterPro" id="IPR036770">
    <property type="entry name" value="Ankyrin_rpt-contain_sf"/>
</dbReference>
<dbReference type="Pfam" id="PF12796">
    <property type="entry name" value="Ank_2"/>
    <property type="match status" value="1"/>
</dbReference>